<dbReference type="InterPro" id="IPR013785">
    <property type="entry name" value="Aldolase_TIM"/>
</dbReference>
<evidence type="ECO:0000313" key="4">
    <source>
        <dbReference type="Proteomes" id="UP000231553"/>
    </source>
</evidence>
<dbReference type="Pfam" id="PF00682">
    <property type="entry name" value="HMGL-like"/>
    <property type="match status" value="1"/>
</dbReference>
<organism evidence="3 4">
    <name type="scientific">Pseudooceanicola lipolyticus</name>
    <dbReference type="NCBI Taxonomy" id="2029104"/>
    <lineage>
        <taxon>Bacteria</taxon>
        <taxon>Pseudomonadati</taxon>
        <taxon>Pseudomonadota</taxon>
        <taxon>Alphaproteobacteria</taxon>
        <taxon>Rhodobacterales</taxon>
        <taxon>Paracoccaceae</taxon>
        <taxon>Pseudooceanicola</taxon>
    </lineage>
</organism>
<evidence type="ECO:0000313" key="3">
    <source>
        <dbReference type="EMBL" id="PJE33961.1"/>
    </source>
</evidence>
<protein>
    <submittedName>
        <fullName evidence="3">Aldolase</fullName>
    </submittedName>
</protein>
<evidence type="ECO:0000259" key="2">
    <source>
        <dbReference type="PROSITE" id="PS50991"/>
    </source>
</evidence>
<dbReference type="GO" id="GO:0003852">
    <property type="term" value="F:2-isopropylmalate synthase activity"/>
    <property type="evidence" value="ECO:0007669"/>
    <property type="project" value="TreeGrafter"/>
</dbReference>
<keyword evidence="4" id="KW-1185">Reference proteome</keyword>
<dbReference type="AlphaFoldDB" id="A0A2M8ITW4"/>
<gene>
    <name evidence="3" type="ORF">CVM52_24750</name>
</gene>
<dbReference type="OrthoDB" id="9803573at2"/>
<dbReference type="CDD" id="cd07944">
    <property type="entry name" value="DRE_TIM_HOA_like"/>
    <property type="match status" value="1"/>
</dbReference>
<dbReference type="EMBL" id="PGTB01000271">
    <property type="protein sequence ID" value="PJE33961.1"/>
    <property type="molecule type" value="Genomic_DNA"/>
</dbReference>
<dbReference type="InterPro" id="IPR050073">
    <property type="entry name" value="2-IPM_HCS-like"/>
</dbReference>
<evidence type="ECO:0000256" key="1">
    <source>
        <dbReference type="ARBA" id="ARBA00023211"/>
    </source>
</evidence>
<feature type="domain" description="Pyruvate carboxyltransferase" evidence="2">
    <location>
        <begin position="5"/>
        <end position="264"/>
    </location>
</feature>
<dbReference type="InterPro" id="IPR000891">
    <property type="entry name" value="PYR_CT"/>
</dbReference>
<sequence length="539" mass="59815">MQPETLLLDCTLRDGGYYNNWDFPPDLIQSYLEAMKAAQVDVVELGFRFLKNSGFKGPCAYTTDDFIRSLDIPEGLTVGVMVNGGDLLTDLGLEPTLELLFPETAETSPVELVRFACHFHEFKAVLPAVKWLSERGYRVGFNLMQIADRSCEEVRDLARTARDWPVEALYFADSMGSMTPEDTSRIIGWLREEWTGPLGIHTHDNMGLALANTLRAHGDGATWLDATVTGMGRGPGNARTEELVIEAADFRGRPANLVPLMSLIRQYFKPMKDRYGWGTNPFYYLSGKYGIHPTYIQQMLVDPRYDEEDVLAVIDHLRDEGGKSFSAGTLDGARNFYRGDAQGSWNPAQMIAGREVLLLGAGPGVNRHRPALEAYIRRTRPLVIALNTQGAIAPDLIDLRAACHPMRLMADCEAHLALPQPLVTPAAMLPEDLRDALAGKQLLDFGIRLEEDRFEFNGTHCATPSLLVLAYALAVAAAGRAERILVAGFDGYPEGDGRNAEVENIFRLMESHPDSPEVISITPTRYKHLKQLSLYGLRS</sequence>
<name>A0A2M8ITW4_9RHOB</name>
<accession>A0A2M8ITW4</accession>
<dbReference type="SUPFAM" id="SSF51569">
    <property type="entry name" value="Aldolase"/>
    <property type="match status" value="1"/>
</dbReference>
<keyword evidence="1" id="KW-0464">Manganese</keyword>
<dbReference type="GO" id="GO:0009098">
    <property type="term" value="P:L-leucine biosynthetic process"/>
    <property type="evidence" value="ECO:0007669"/>
    <property type="project" value="TreeGrafter"/>
</dbReference>
<dbReference type="PANTHER" id="PTHR10277:SF9">
    <property type="entry name" value="2-ISOPROPYLMALATE SYNTHASE 1, CHLOROPLASTIC-RELATED"/>
    <property type="match status" value="1"/>
</dbReference>
<dbReference type="Proteomes" id="UP000231553">
    <property type="component" value="Unassembled WGS sequence"/>
</dbReference>
<dbReference type="PROSITE" id="PS50991">
    <property type="entry name" value="PYR_CT"/>
    <property type="match status" value="1"/>
</dbReference>
<proteinExistence type="predicted"/>
<dbReference type="Gene3D" id="3.20.20.70">
    <property type="entry name" value="Aldolase class I"/>
    <property type="match status" value="1"/>
</dbReference>
<dbReference type="PANTHER" id="PTHR10277">
    <property type="entry name" value="HOMOCITRATE SYNTHASE-RELATED"/>
    <property type="match status" value="1"/>
</dbReference>
<reference evidence="3 4" key="1">
    <citation type="journal article" date="2018" name="Int. J. Syst. Evol. Microbiol.">
        <title>Pseudooceanicola lipolyticus sp. nov., a marine alphaproteobacterium, reclassification of Oceanicola flagellatus as Pseudooceanicola flagellatus comb. nov. and emended description of the genus Pseudooceanicola.</title>
        <authorList>
            <person name="Huang M.-M."/>
            <person name="Guo L.-L."/>
            <person name="Wu Y.-H."/>
            <person name="Lai Q.-L."/>
            <person name="Shao Z.-Z."/>
            <person name="Wang C.-S."/>
            <person name="Wu M."/>
            <person name="Xu X.-W."/>
        </authorList>
    </citation>
    <scope>NUCLEOTIDE SEQUENCE [LARGE SCALE GENOMIC DNA]</scope>
    <source>
        <strain evidence="3 4">157</strain>
    </source>
</reference>
<dbReference type="RefSeq" id="WP_100164950.1">
    <property type="nucleotide sequence ID" value="NZ_PGTB01000271.1"/>
</dbReference>
<comment type="caution">
    <text evidence="3">The sequence shown here is derived from an EMBL/GenBank/DDBJ whole genome shotgun (WGS) entry which is preliminary data.</text>
</comment>